<dbReference type="AlphaFoldDB" id="A0A7W8X0B2"/>
<dbReference type="EMBL" id="JACHDR010000001">
    <property type="protein sequence ID" value="MBB5512703.1"/>
    <property type="molecule type" value="Genomic_DNA"/>
</dbReference>
<protein>
    <submittedName>
        <fullName evidence="1">Uncharacterized protein</fullName>
    </submittedName>
</protein>
<organism evidence="1 2">
    <name type="scientific">Neomicrococcus aestuarii</name>
    <dbReference type="NCBI Taxonomy" id="556325"/>
    <lineage>
        <taxon>Bacteria</taxon>
        <taxon>Bacillati</taxon>
        <taxon>Actinomycetota</taxon>
        <taxon>Actinomycetes</taxon>
        <taxon>Micrococcales</taxon>
        <taxon>Micrococcaceae</taxon>
        <taxon>Neomicrococcus</taxon>
    </lineage>
</organism>
<evidence type="ECO:0000313" key="1">
    <source>
        <dbReference type="EMBL" id="MBB5512703.1"/>
    </source>
</evidence>
<comment type="caution">
    <text evidence="1">The sequence shown here is derived from an EMBL/GenBank/DDBJ whole genome shotgun (WGS) entry which is preliminary data.</text>
</comment>
<evidence type="ECO:0000313" key="2">
    <source>
        <dbReference type="Proteomes" id="UP000580797"/>
    </source>
</evidence>
<gene>
    <name evidence="1" type="ORF">HD598_001390</name>
</gene>
<name>A0A7W8X0B2_9MICC</name>
<accession>A0A7W8X0B2</accession>
<proteinExistence type="predicted"/>
<dbReference type="Proteomes" id="UP000580797">
    <property type="component" value="Unassembled WGS sequence"/>
</dbReference>
<reference evidence="1 2" key="1">
    <citation type="submission" date="2020-08" db="EMBL/GenBank/DDBJ databases">
        <title>Sequencing the genomes of 1000 actinobacteria strains.</title>
        <authorList>
            <person name="Klenk H.-P."/>
        </authorList>
    </citation>
    <scope>NUCLEOTIDE SEQUENCE [LARGE SCALE GENOMIC DNA]</scope>
    <source>
        <strain evidence="1 2">DSM 105783</strain>
    </source>
</reference>
<sequence length="60" mass="6512">MENPRNLADFLDGHPSANGVGAPDFASARNPCKVFICRREENGSEGLLIRVANPLKIFEG</sequence>